<protein>
    <submittedName>
        <fullName evidence="2">Uncharacterized protein</fullName>
    </submittedName>
</protein>
<organism evidence="2 3">
    <name type="scientific">Rotaria sordida</name>
    <dbReference type="NCBI Taxonomy" id="392033"/>
    <lineage>
        <taxon>Eukaryota</taxon>
        <taxon>Metazoa</taxon>
        <taxon>Spiralia</taxon>
        <taxon>Gnathifera</taxon>
        <taxon>Rotifera</taxon>
        <taxon>Eurotatoria</taxon>
        <taxon>Bdelloidea</taxon>
        <taxon>Philodinida</taxon>
        <taxon>Philodinidae</taxon>
        <taxon>Rotaria</taxon>
    </lineage>
</organism>
<dbReference type="Proteomes" id="UP000663864">
    <property type="component" value="Unassembled WGS sequence"/>
</dbReference>
<feature type="region of interest" description="Disordered" evidence="1">
    <location>
        <begin position="15"/>
        <end position="37"/>
    </location>
</feature>
<feature type="non-terminal residue" evidence="2">
    <location>
        <position position="1"/>
    </location>
</feature>
<evidence type="ECO:0000256" key="1">
    <source>
        <dbReference type="SAM" id="MobiDB-lite"/>
    </source>
</evidence>
<proteinExistence type="predicted"/>
<evidence type="ECO:0000313" key="2">
    <source>
        <dbReference type="EMBL" id="CAF1552277.1"/>
    </source>
</evidence>
<feature type="compositionally biased region" description="Polar residues" evidence="1">
    <location>
        <begin position="22"/>
        <end position="37"/>
    </location>
</feature>
<dbReference type="EMBL" id="CAJNOT010017768">
    <property type="protein sequence ID" value="CAF1552277.1"/>
    <property type="molecule type" value="Genomic_DNA"/>
</dbReference>
<name>A0A815X051_9BILA</name>
<reference evidence="2" key="1">
    <citation type="submission" date="2021-02" db="EMBL/GenBank/DDBJ databases">
        <authorList>
            <person name="Nowell W R."/>
        </authorList>
    </citation>
    <scope>NUCLEOTIDE SEQUENCE</scope>
</reference>
<comment type="caution">
    <text evidence="2">The sequence shown here is derived from an EMBL/GenBank/DDBJ whole genome shotgun (WGS) entry which is preliminary data.</text>
</comment>
<dbReference type="AlphaFoldDB" id="A0A815X051"/>
<gene>
    <name evidence="2" type="ORF">ZHD862_LOCUS39376</name>
</gene>
<sequence>SSYFDVNNYPRSPLMNGHKQVAGNNLSTNHDVCQVQA</sequence>
<accession>A0A815X051</accession>
<evidence type="ECO:0000313" key="3">
    <source>
        <dbReference type="Proteomes" id="UP000663864"/>
    </source>
</evidence>